<keyword evidence="3" id="KW-0746">Sphingolipid metabolism</keyword>
<feature type="signal peptide" evidence="6">
    <location>
        <begin position="1"/>
        <end position="24"/>
    </location>
</feature>
<dbReference type="GO" id="GO:0005764">
    <property type="term" value="C:lysosome"/>
    <property type="evidence" value="ECO:0007669"/>
    <property type="project" value="TreeGrafter"/>
</dbReference>
<dbReference type="PANTHER" id="PTHR15172:SF1">
    <property type="entry name" value="GALACTOCEREBROSIDASE"/>
    <property type="match status" value="1"/>
</dbReference>
<evidence type="ECO:0000256" key="2">
    <source>
        <dbReference type="ARBA" id="ARBA00012657"/>
    </source>
</evidence>
<dbReference type="InterPro" id="IPR013785">
    <property type="entry name" value="Aldolase_TIM"/>
</dbReference>
<dbReference type="RefSeq" id="WP_114207519.1">
    <property type="nucleotide sequence ID" value="NZ_CP030840.1"/>
</dbReference>
<feature type="chain" id="PRO_5016244440" description="galactosylceramidase" evidence="6">
    <location>
        <begin position="25"/>
        <end position="674"/>
    </location>
</feature>
<keyword evidence="10" id="KW-1185">Reference proteome</keyword>
<reference evidence="9 10" key="1">
    <citation type="journal article" date="2018" name="Front. Microbiol.">
        <title>Hydrolytic Capabilities as a Key to Environmental Success: Chitinolytic and Cellulolytic Acidobacteria From Acidic Sub-arctic Soils and Boreal Peatlands.</title>
        <authorList>
            <person name="Belova S.E."/>
            <person name="Ravin N.V."/>
            <person name="Pankratov T.A."/>
            <person name="Rakitin A.L."/>
            <person name="Ivanova A.A."/>
            <person name="Beletsky A.V."/>
            <person name="Mardanov A.V."/>
            <person name="Sinninghe Damste J.S."/>
            <person name="Dedysh S.N."/>
        </authorList>
    </citation>
    <scope>NUCLEOTIDE SEQUENCE [LARGE SCALE GENOMIC DNA]</scope>
    <source>
        <strain evidence="9 10">SBC82</strain>
    </source>
</reference>
<dbReference type="InterPro" id="IPR049161">
    <property type="entry name" value="GH59_cat"/>
</dbReference>
<evidence type="ECO:0000256" key="6">
    <source>
        <dbReference type="SAM" id="SignalP"/>
    </source>
</evidence>
<dbReference type="Pfam" id="PF02057">
    <property type="entry name" value="Glyco_hydro_59"/>
    <property type="match status" value="1"/>
</dbReference>
<accession>A0A2Z5G0L9</accession>
<gene>
    <name evidence="9" type="ORF">ACPOL_2955</name>
</gene>
<dbReference type="GO" id="GO:0006683">
    <property type="term" value="P:galactosylceramide catabolic process"/>
    <property type="evidence" value="ECO:0007669"/>
    <property type="project" value="InterPro"/>
</dbReference>
<protein>
    <recommendedName>
        <fullName evidence="2">galactosylceramidase</fullName>
        <ecNumber evidence="2">3.2.1.46</ecNumber>
    </recommendedName>
    <alternativeName>
        <fullName evidence="5">Galactosylceramidase</fullName>
    </alternativeName>
</protein>
<comment type="similarity">
    <text evidence="1">Belongs to the glycosyl hydrolase 59 family.</text>
</comment>
<feature type="domain" description="Glycosyl hydrolase family 59 C-terminal lectin" evidence="8">
    <location>
        <begin position="502"/>
        <end position="670"/>
    </location>
</feature>
<keyword evidence="6" id="KW-0732">Signal</keyword>
<dbReference type="Proteomes" id="UP000253606">
    <property type="component" value="Chromosome"/>
</dbReference>
<evidence type="ECO:0000256" key="3">
    <source>
        <dbReference type="ARBA" id="ARBA00022919"/>
    </source>
</evidence>
<dbReference type="Gene3D" id="2.60.120.560">
    <property type="entry name" value="Exo-inulinase, domain 1"/>
    <property type="match status" value="1"/>
</dbReference>
<evidence type="ECO:0000313" key="10">
    <source>
        <dbReference type="Proteomes" id="UP000253606"/>
    </source>
</evidence>
<evidence type="ECO:0000313" key="9">
    <source>
        <dbReference type="EMBL" id="AXC12257.1"/>
    </source>
</evidence>
<dbReference type="OrthoDB" id="9802318at2"/>
<dbReference type="SUPFAM" id="SSF51445">
    <property type="entry name" value="(Trans)glycosidases"/>
    <property type="match status" value="1"/>
</dbReference>
<dbReference type="KEGG" id="abas:ACPOL_2955"/>
<dbReference type="Gene3D" id="3.20.20.70">
    <property type="entry name" value="Aldolase class I"/>
    <property type="match status" value="1"/>
</dbReference>
<sequence>MKGLRAGVVLVMSLAIAVAPQVNAATSQQTAPTAGETAQRVSTQVHVETAESGEVYGGVGAISGGGGNSRLLIDYPPAQRDQILDYLFKPGYGAALQILKLEIGGDANSTDGSEPSIEHTRGTVNCNAGYEFWLAEQAKLRNPNIKLYGLAWTAPGWIDYGSNFWSKDTIDYFMTWMDCAQSHGLKIDYLGGWNERGFNKLWYEDLHAALAAKHYATQVVGDDSDWDEAKEMVRDAEFARSIDIVAAHYSCEGGDGGNANHCHSTPEALATHKPLWDSESGSQDDNSGTGPLIRAIIRGYVDAKMTGFLNWPLIAAITSNLPYPTVGLMVASQPWSGNYSIGTSLWATAHVTQFTQPGWQFLNSASGYLGGDGANGSYITLRSPDGADYSTIVETAAAKGPSLLTFSVSGNPAKKPVQVWATNIQGKSDQDFFVHLPDLNPDERGRYQFKLLSGYIYTFSTVTGAGKGAATTPPPSELKLPYSDNFDGYQVGQEARYLSDMQGSFEIQRCAAGRPGKCLQLMDSVKPIEWQDDSDAFTLLGDPSWENYALSVDAILTKPGTVELIGRAGIQERPQSHQQGYYFRVSDTGSWSLFKTDTQGRHTDLAEGSVAPIGVGSWHTYRLSFNKAQIAAYLDGDKVTTLTDTPYQTGQIGLGFTDYDTNQFDNLSITPTSN</sequence>
<dbReference type="EC" id="3.2.1.46" evidence="2"/>
<dbReference type="GO" id="GO:0004336">
    <property type="term" value="F:galactosylceramidase activity"/>
    <property type="evidence" value="ECO:0007669"/>
    <property type="project" value="UniProtKB-EC"/>
</dbReference>
<dbReference type="InterPro" id="IPR001286">
    <property type="entry name" value="Glyco_hydro_59"/>
</dbReference>
<name>A0A2Z5G0L9_9BACT</name>
<dbReference type="InterPro" id="IPR049162">
    <property type="entry name" value="GH59_C"/>
</dbReference>
<dbReference type="Gene3D" id="3.20.20.80">
    <property type="entry name" value="Glycosidases"/>
    <property type="match status" value="1"/>
</dbReference>
<keyword evidence="3" id="KW-0443">Lipid metabolism</keyword>
<dbReference type="GO" id="GO:0016020">
    <property type="term" value="C:membrane"/>
    <property type="evidence" value="ECO:0007669"/>
    <property type="project" value="GOC"/>
</dbReference>
<dbReference type="InterPro" id="IPR017853">
    <property type="entry name" value="GH"/>
</dbReference>
<evidence type="ECO:0000256" key="1">
    <source>
        <dbReference type="ARBA" id="ARBA00005637"/>
    </source>
</evidence>
<proteinExistence type="inferred from homology"/>
<dbReference type="EMBL" id="CP030840">
    <property type="protein sequence ID" value="AXC12257.1"/>
    <property type="molecule type" value="Genomic_DNA"/>
</dbReference>
<dbReference type="Pfam" id="PF21708">
    <property type="entry name" value="Glyco_hydro_59_C"/>
    <property type="match status" value="1"/>
</dbReference>
<evidence type="ECO:0000259" key="8">
    <source>
        <dbReference type="Pfam" id="PF21708"/>
    </source>
</evidence>
<keyword evidence="4" id="KW-0442">Lipid degradation</keyword>
<evidence type="ECO:0000256" key="5">
    <source>
        <dbReference type="ARBA" id="ARBA00033098"/>
    </source>
</evidence>
<evidence type="ECO:0000259" key="7">
    <source>
        <dbReference type="Pfam" id="PF02057"/>
    </source>
</evidence>
<evidence type="ECO:0000256" key="4">
    <source>
        <dbReference type="ARBA" id="ARBA00022963"/>
    </source>
</evidence>
<dbReference type="PANTHER" id="PTHR15172">
    <property type="entry name" value="GALACTOCEREBROSIDASE"/>
    <property type="match status" value="1"/>
</dbReference>
<dbReference type="AlphaFoldDB" id="A0A2Z5G0L9"/>
<feature type="domain" description="Glycosyl hydrolase family 59 catalytic" evidence="7">
    <location>
        <begin position="57"/>
        <end position="353"/>
    </location>
</feature>
<organism evidence="9 10">
    <name type="scientific">Acidisarcina polymorpha</name>
    <dbReference type="NCBI Taxonomy" id="2211140"/>
    <lineage>
        <taxon>Bacteria</taxon>
        <taxon>Pseudomonadati</taxon>
        <taxon>Acidobacteriota</taxon>
        <taxon>Terriglobia</taxon>
        <taxon>Terriglobales</taxon>
        <taxon>Acidobacteriaceae</taxon>
        <taxon>Acidisarcina</taxon>
    </lineage>
</organism>